<accession>A0A9W8TQF0</accession>
<feature type="transmembrane region" description="Helical" evidence="3">
    <location>
        <begin position="166"/>
        <end position="188"/>
    </location>
</feature>
<dbReference type="CDD" id="cd12087">
    <property type="entry name" value="TM_EGFR-like"/>
    <property type="match status" value="1"/>
</dbReference>
<feature type="coiled-coil region" evidence="1">
    <location>
        <begin position="191"/>
        <end position="221"/>
    </location>
</feature>
<dbReference type="EMBL" id="JANPWZ010000245">
    <property type="protein sequence ID" value="KAJ3578199.1"/>
    <property type="molecule type" value="Genomic_DNA"/>
</dbReference>
<evidence type="ECO:0000256" key="3">
    <source>
        <dbReference type="SAM" id="Phobius"/>
    </source>
</evidence>
<keyword evidence="1" id="KW-0175">Coiled coil</keyword>
<dbReference type="AlphaFoldDB" id="A0A9W8TQF0"/>
<feature type="region of interest" description="Disordered" evidence="2">
    <location>
        <begin position="239"/>
        <end position="301"/>
    </location>
</feature>
<keyword evidence="3" id="KW-0472">Membrane</keyword>
<evidence type="ECO:0000256" key="1">
    <source>
        <dbReference type="SAM" id="Coils"/>
    </source>
</evidence>
<evidence type="ECO:0000256" key="2">
    <source>
        <dbReference type="SAM" id="MobiDB-lite"/>
    </source>
</evidence>
<reference evidence="4" key="1">
    <citation type="submission" date="2022-07" db="EMBL/GenBank/DDBJ databases">
        <title>Genome Sequence of Xylaria arbuscula.</title>
        <authorList>
            <person name="Buettner E."/>
        </authorList>
    </citation>
    <scope>NUCLEOTIDE SEQUENCE</scope>
    <source>
        <strain evidence="4">VT107</strain>
    </source>
</reference>
<organism evidence="4 5">
    <name type="scientific">Xylaria arbuscula</name>
    <dbReference type="NCBI Taxonomy" id="114810"/>
    <lineage>
        <taxon>Eukaryota</taxon>
        <taxon>Fungi</taxon>
        <taxon>Dikarya</taxon>
        <taxon>Ascomycota</taxon>
        <taxon>Pezizomycotina</taxon>
        <taxon>Sordariomycetes</taxon>
        <taxon>Xylariomycetidae</taxon>
        <taxon>Xylariales</taxon>
        <taxon>Xylariaceae</taxon>
        <taxon>Xylaria</taxon>
    </lineage>
</organism>
<dbReference type="Proteomes" id="UP001148614">
    <property type="component" value="Unassembled WGS sequence"/>
</dbReference>
<keyword evidence="3" id="KW-1133">Transmembrane helix</keyword>
<comment type="caution">
    <text evidence="4">The sequence shown here is derived from an EMBL/GenBank/DDBJ whole genome shotgun (WGS) entry which is preliminary data.</text>
</comment>
<evidence type="ECO:0000313" key="5">
    <source>
        <dbReference type="Proteomes" id="UP001148614"/>
    </source>
</evidence>
<evidence type="ECO:0000313" key="4">
    <source>
        <dbReference type="EMBL" id="KAJ3578199.1"/>
    </source>
</evidence>
<name>A0A9W8TQF0_9PEZI</name>
<keyword evidence="5" id="KW-1185">Reference proteome</keyword>
<feature type="compositionally biased region" description="Low complexity" evidence="2">
    <location>
        <begin position="243"/>
        <end position="253"/>
    </location>
</feature>
<feature type="compositionally biased region" description="Pro residues" evidence="2">
    <location>
        <begin position="259"/>
        <end position="279"/>
    </location>
</feature>
<proteinExistence type="predicted"/>
<gene>
    <name evidence="4" type="ORF">NPX13_g2361</name>
</gene>
<protein>
    <submittedName>
        <fullName evidence="4">Uncharacterized protein</fullName>
    </submittedName>
</protein>
<sequence length="321" mass="35312">MAPARERCMVCTLEHQLCILEEGNITIINYCACCACGDKSLLCHVLSSKSTTFSVTKKELVSLQHCDVPGSNSMSVQWCQLGNTYSHSLNPYIANTCETLKDCSRNAVPLDSLPNEAAATTFPSFLGSNSITDHGHQLVEALTKRNTPHHSHKHQKKPAGRPPRDLYIAIVVPIVLVTILIGAIYLYFSRRKTRQQQKKSLEQLEQQHQQEDSQIAAMEMGTLEPREDLRDNTMSPTAKEMGALSSHASASSSTFNQPRPAPYPPPASPPPNRPLPPTPVRKAKNPPVVAEGHGGEDELDMLPQWHLIYDLEETSSSGSKA</sequence>
<keyword evidence="3" id="KW-0812">Transmembrane</keyword>